<keyword evidence="2" id="KW-1185">Reference proteome</keyword>
<reference evidence="1 2" key="1">
    <citation type="submission" date="2019-12" db="EMBL/GenBank/DDBJ databases">
        <title>Hymenobacter sp. HMF4947 Genome sequencing and assembly.</title>
        <authorList>
            <person name="Kang H."/>
            <person name="Cha I."/>
            <person name="Kim H."/>
            <person name="Joh K."/>
        </authorList>
    </citation>
    <scope>NUCLEOTIDE SEQUENCE [LARGE SCALE GENOMIC DNA]</scope>
    <source>
        <strain evidence="1 2">HMF4947</strain>
    </source>
</reference>
<sequence length="642" mass="65654">MLNPDQVASQGPGGFLNLNGGPTDPYYALADGAPYPDVAAACAAVPVPARKSRTVNVAGVEMQWAATDTSDAGLKVKTAAAVPAPQVYAYGQQGGIQPSYGQHTASGGATVIGGGSFNTASGGNAAVFSGYGNVASGHLATIAGGVNNYATAETSTIGGGANIQATGQYSTVPGGLDNQAGGDYSFSTGRNNKAMGAYCNIFGGQDCYIGAACTNVVFLNCNGLMVMAGSNQTYYNNVLLSTSGRYKGAFADGTIYVVGDTVLAQTSAGQDAIYVSTANQTGSNNSVPNTFRGWSFGYYLVTSNQADALNRAYGPSATNAFATMRDLGFSSLSNETAVTSNGTTFFAANSNAAVRFLGGGAVSVGMGRADISAFAPRVLNICSLRVPAGELAMTVNLVAANGEPQPSLDGATTLTLQPGEFRLIGVVAKTSARSSDYKTLLVTGTSGGTTLTAAQLAALAAGNPRRVAEPSSQNPFLTFQDGFLDNLATQNYVTDSGVTAKNRLGYQLQSGIACRMTLPIAATFHEVRIWIKLPKSQFGQPTVATTVTFDAGTVEGVGSLTLQPDTAVLISRIPTTDTTQTFERTMTVNISAVASGGVGVPAVGANDIEITDAMKGLIQKDRATGQRFRLVIINGALGTEAL</sequence>
<evidence type="ECO:0000313" key="1">
    <source>
        <dbReference type="EMBL" id="MVN77840.1"/>
    </source>
</evidence>
<evidence type="ECO:0008006" key="3">
    <source>
        <dbReference type="Google" id="ProtNLM"/>
    </source>
</evidence>
<dbReference type="EMBL" id="WQKZ01000003">
    <property type="protein sequence ID" value="MVN77840.1"/>
    <property type="molecule type" value="Genomic_DNA"/>
</dbReference>
<dbReference type="InterPro" id="IPR011049">
    <property type="entry name" value="Serralysin-like_metalloprot_C"/>
</dbReference>
<dbReference type="Proteomes" id="UP000441336">
    <property type="component" value="Unassembled WGS sequence"/>
</dbReference>
<dbReference type="RefSeq" id="WP_157567244.1">
    <property type="nucleotide sequence ID" value="NZ_WQKZ01000003.1"/>
</dbReference>
<gene>
    <name evidence="1" type="ORF">GO988_16025</name>
</gene>
<accession>A0A7K1THC3</accession>
<dbReference type="Gene3D" id="2.150.10.10">
    <property type="entry name" value="Serralysin-like metalloprotease, C-terminal"/>
    <property type="match status" value="1"/>
</dbReference>
<evidence type="ECO:0000313" key="2">
    <source>
        <dbReference type="Proteomes" id="UP000441336"/>
    </source>
</evidence>
<name>A0A7K1THC3_9BACT</name>
<comment type="caution">
    <text evidence="1">The sequence shown here is derived from an EMBL/GenBank/DDBJ whole genome shotgun (WGS) entry which is preliminary data.</text>
</comment>
<organism evidence="1 2">
    <name type="scientific">Hymenobacter ginkgonis</name>
    <dbReference type="NCBI Taxonomy" id="2682976"/>
    <lineage>
        <taxon>Bacteria</taxon>
        <taxon>Pseudomonadati</taxon>
        <taxon>Bacteroidota</taxon>
        <taxon>Cytophagia</taxon>
        <taxon>Cytophagales</taxon>
        <taxon>Hymenobacteraceae</taxon>
        <taxon>Hymenobacter</taxon>
    </lineage>
</organism>
<protein>
    <recommendedName>
        <fullName evidence="3">Trimeric autotransporter adhesin YadA-like head domain-containing protein</fullName>
    </recommendedName>
</protein>
<proteinExistence type="predicted"/>
<dbReference type="AlphaFoldDB" id="A0A7K1THC3"/>